<dbReference type="Proteomes" id="UP001221757">
    <property type="component" value="Unassembled WGS sequence"/>
</dbReference>
<reference evidence="2" key="1">
    <citation type="submission" date="2023-03" db="EMBL/GenBank/DDBJ databases">
        <title>Massive genome expansion in bonnet fungi (Mycena s.s.) driven by repeated elements and novel gene families across ecological guilds.</title>
        <authorList>
            <consortium name="Lawrence Berkeley National Laboratory"/>
            <person name="Harder C.B."/>
            <person name="Miyauchi S."/>
            <person name="Viragh M."/>
            <person name="Kuo A."/>
            <person name="Thoen E."/>
            <person name="Andreopoulos B."/>
            <person name="Lu D."/>
            <person name="Skrede I."/>
            <person name="Drula E."/>
            <person name="Henrissat B."/>
            <person name="Morin E."/>
            <person name="Kohler A."/>
            <person name="Barry K."/>
            <person name="LaButti K."/>
            <person name="Morin E."/>
            <person name="Salamov A."/>
            <person name="Lipzen A."/>
            <person name="Mereny Z."/>
            <person name="Hegedus B."/>
            <person name="Baldrian P."/>
            <person name="Stursova M."/>
            <person name="Weitz H."/>
            <person name="Taylor A."/>
            <person name="Grigoriev I.V."/>
            <person name="Nagy L.G."/>
            <person name="Martin F."/>
            <person name="Kauserud H."/>
        </authorList>
    </citation>
    <scope>NUCLEOTIDE SEQUENCE</scope>
    <source>
        <strain evidence="2">CBHHK067</strain>
    </source>
</reference>
<protein>
    <submittedName>
        <fullName evidence="2">Uncharacterized protein</fullName>
    </submittedName>
</protein>
<name>A0AAD7BU04_MYCRO</name>
<dbReference type="InterPro" id="IPR043502">
    <property type="entry name" value="DNA/RNA_pol_sf"/>
</dbReference>
<feature type="non-terminal residue" evidence="2">
    <location>
        <position position="1"/>
    </location>
</feature>
<gene>
    <name evidence="2" type="ORF">B0H17DRAFT_962475</name>
</gene>
<evidence type="ECO:0000313" key="2">
    <source>
        <dbReference type="EMBL" id="KAJ7630155.1"/>
    </source>
</evidence>
<comment type="caution">
    <text evidence="2">The sequence shown here is derived from an EMBL/GenBank/DDBJ whole genome shotgun (WGS) entry which is preliminary data.</text>
</comment>
<evidence type="ECO:0000313" key="3">
    <source>
        <dbReference type="Proteomes" id="UP001221757"/>
    </source>
</evidence>
<evidence type="ECO:0000256" key="1">
    <source>
        <dbReference type="SAM" id="MobiDB-lite"/>
    </source>
</evidence>
<proteinExistence type="predicted"/>
<feature type="compositionally biased region" description="Polar residues" evidence="1">
    <location>
        <begin position="38"/>
        <end position="51"/>
    </location>
</feature>
<feature type="region of interest" description="Disordered" evidence="1">
    <location>
        <begin position="1"/>
        <end position="24"/>
    </location>
</feature>
<organism evidence="2 3">
    <name type="scientific">Mycena rosella</name>
    <name type="common">Pink bonnet</name>
    <name type="synonym">Agaricus rosellus</name>
    <dbReference type="NCBI Taxonomy" id="1033263"/>
    <lineage>
        <taxon>Eukaryota</taxon>
        <taxon>Fungi</taxon>
        <taxon>Dikarya</taxon>
        <taxon>Basidiomycota</taxon>
        <taxon>Agaricomycotina</taxon>
        <taxon>Agaricomycetes</taxon>
        <taxon>Agaricomycetidae</taxon>
        <taxon>Agaricales</taxon>
        <taxon>Marasmiineae</taxon>
        <taxon>Mycenaceae</taxon>
        <taxon>Mycena</taxon>
    </lineage>
</organism>
<keyword evidence="3" id="KW-1185">Reference proteome</keyword>
<sequence length="186" mass="20197">MRTLVSEADRADKPSSQSSNVICRDRIDPLSLTSATVRSKTKISSKAQRNANEADDPLAEAPLEGGPKISEVPDEFISGERLLARGFGPVDISPDISDAQRTALEEIILRNKLAFGVDGRLGNYEGQVEISMKPGAEPVSLPPFPVSPANREVIDKQMDSWIQLGVIEPSKSPWAAPVFIVYRNGK</sequence>
<dbReference type="SUPFAM" id="SSF56672">
    <property type="entry name" value="DNA/RNA polymerases"/>
    <property type="match status" value="1"/>
</dbReference>
<dbReference type="EMBL" id="JARKIE010000521">
    <property type="protein sequence ID" value="KAJ7630155.1"/>
    <property type="molecule type" value="Genomic_DNA"/>
</dbReference>
<dbReference type="Gene3D" id="3.10.10.10">
    <property type="entry name" value="HIV Type 1 Reverse Transcriptase, subunit A, domain 1"/>
    <property type="match status" value="1"/>
</dbReference>
<feature type="region of interest" description="Disordered" evidence="1">
    <location>
        <begin position="38"/>
        <end position="70"/>
    </location>
</feature>
<accession>A0AAD7BU04</accession>
<dbReference type="AlphaFoldDB" id="A0AAD7BU04"/>